<evidence type="ECO:0000256" key="2">
    <source>
        <dbReference type="ARBA" id="ARBA00022475"/>
    </source>
</evidence>
<evidence type="ECO:0000256" key="12">
    <source>
        <dbReference type="SAM" id="Phobius"/>
    </source>
</evidence>
<dbReference type="GO" id="GO:0046872">
    <property type="term" value="F:metal ion binding"/>
    <property type="evidence" value="ECO:0007669"/>
    <property type="project" value="UniProtKB-KW"/>
</dbReference>
<dbReference type="InterPro" id="IPR050450">
    <property type="entry name" value="COX15/CtaA_HemeA_synthase"/>
</dbReference>
<feature type="transmembrane region" description="Helical" evidence="12">
    <location>
        <begin position="178"/>
        <end position="198"/>
    </location>
</feature>
<dbReference type="PANTHER" id="PTHR35457:SF1">
    <property type="entry name" value="HEME A SYNTHASE"/>
    <property type="match status" value="1"/>
</dbReference>
<evidence type="ECO:0000256" key="3">
    <source>
        <dbReference type="ARBA" id="ARBA00022692"/>
    </source>
</evidence>
<evidence type="ECO:0000256" key="11">
    <source>
        <dbReference type="ARBA" id="ARBA00023444"/>
    </source>
</evidence>
<gene>
    <name evidence="13" type="ORF">NFC81_15800</name>
</gene>
<comment type="subcellular location">
    <subcellularLocation>
        <location evidence="1">Membrane</location>
        <topology evidence="1">Multi-pass membrane protein</topology>
    </subcellularLocation>
</comment>
<feature type="transmembrane region" description="Helical" evidence="12">
    <location>
        <begin position="136"/>
        <end position="158"/>
    </location>
</feature>
<dbReference type="RefSeq" id="WP_304995443.1">
    <property type="nucleotide sequence ID" value="NZ_CP101717.1"/>
</dbReference>
<feature type="transmembrane region" description="Helical" evidence="12">
    <location>
        <begin position="113"/>
        <end position="130"/>
    </location>
</feature>
<evidence type="ECO:0000256" key="1">
    <source>
        <dbReference type="ARBA" id="ARBA00004141"/>
    </source>
</evidence>
<feature type="transmembrane region" description="Helical" evidence="12">
    <location>
        <begin position="252"/>
        <end position="273"/>
    </location>
</feature>
<keyword evidence="5 12" id="KW-1133">Transmembrane helix</keyword>
<protein>
    <submittedName>
        <fullName evidence="13">COX15/CtaA family protein</fullName>
    </submittedName>
</protein>
<evidence type="ECO:0000256" key="7">
    <source>
        <dbReference type="ARBA" id="ARBA00023004"/>
    </source>
</evidence>
<feature type="transmembrane region" description="Helical" evidence="12">
    <location>
        <begin position="12"/>
        <end position="34"/>
    </location>
</feature>
<keyword evidence="7" id="KW-0408">Iron</keyword>
<keyword evidence="2" id="KW-1003">Cell membrane</keyword>
<dbReference type="AlphaFoldDB" id="A0AB38YGF6"/>
<feature type="transmembrane region" description="Helical" evidence="12">
    <location>
        <begin position="309"/>
        <end position="330"/>
    </location>
</feature>
<evidence type="ECO:0000313" key="13">
    <source>
        <dbReference type="EMBL" id="WLD58156.1"/>
    </source>
</evidence>
<comment type="pathway">
    <text evidence="11">Porphyrin-containing compound metabolism.</text>
</comment>
<dbReference type="EMBL" id="CP101717">
    <property type="protein sequence ID" value="WLD58156.1"/>
    <property type="molecule type" value="Genomic_DNA"/>
</dbReference>
<dbReference type="InterPro" id="IPR003780">
    <property type="entry name" value="COX15/CtaA_fam"/>
</dbReference>
<keyword evidence="10" id="KW-1015">Disulfide bond</keyword>
<keyword evidence="6" id="KW-0560">Oxidoreductase</keyword>
<evidence type="ECO:0000256" key="10">
    <source>
        <dbReference type="ARBA" id="ARBA00023157"/>
    </source>
</evidence>
<keyword evidence="3 12" id="KW-0812">Transmembrane</keyword>
<evidence type="ECO:0000256" key="5">
    <source>
        <dbReference type="ARBA" id="ARBA00022989"/>
    </source>
</evidence>
<dbReference type="Pfam" id="PF02628">
    <property type="entry name" value="COX15-CtaA"/>
    <property type="match status" value="1"/>
</dbReference>
<dbReference type="GO" id="GO:0016020">
    <property type="term" value="C:membrane"/>
    <property type="evidence" value="ECO:0007669"/>
    <property type="project" value="UniProtKB-SubCell"/>
</dbReference>
<accession>A0AB38YGF6</accession>
<dbReference type="PANTHER" id="PTHR35457">
    <property type="entry name" value="HEME A SYNTHASE"/>
    <property type="match status" value="1"/>
</dbReference>
<organism evidence="13">
    <name type="scientific">Salinispirillum sp. LH 10-3-1</name>
    <dbReference type="NCBI Taxonomy" id="2952525"/>
    <lineage>
        <taxon>Bacteria</taxon>
        <taxon>Pseudomonadati</taxon>
        <taxon>Pseudomonadota</taxon>
        <taxon>Gammaproteobacteria</taxon>
        <taxon>Oceanospirillales</taxon>
        <taxon>Saccharospirillaceae</taxon>
        <taxon>Salinispirillum</taxon>
    </lineage>
</organism>
<evidence type="ECO:0000256" key="8">
    <source>
        <dbReference type="ARBA" id="ARBA00023133"/>
    </source>
</evidence>
<feature type="transmembrane region" description="Helical" evidence="12">
    <location>
        <begin position="280"/>
        <end position="303"/>
    </location>
</feature>
<sequence>MLSRHLSRPGYRLAFASVLFCSVVIALGAFTRLVDAGLGCPDWPLCYGHLWAPLAEADIQAANEAWPDFPVDHSITWPEMVHRYVAAILGFMVLGLWWITFRNRHLPGQPIKLPILIGLVIVLQAAFGAWTVTLKLWPQVVTAHLLGGFTTFTLLWLLTLRYSGWQPRQLIQTRGLSLRLGLIVLVMTVIQIALGGWVSSNYAALACPDFPTCQGYWVYPYGYDVGFDFNQQVGPNYLGGQLDVEGRAAIHYVHRVGALVLTVLTLLFAWQALRAGLRRLAAVMVGLLAVQIALGIINVVYAIPLWAATAHNGVAALFLLSVVTLLYRIYREVSYGK</sequence>
<keyword evidence="8" id="KW-0350">Heme biosynthesis</keyword>
<evidence type="ECO:0000256" key="6">
    <source>
        <dbReference type="ARBA" id="ARBA00023002"/>
    </source>
</evidence>
<reference evidence="13" key="1">
    <citation type="submission" date="2022-07" db="EMBL/GenBank/DDBJ databases">
        <title>Complete genome sequence of Salinispirillum sp. LH10-3-1 capable of multiple carbohydrate inversion isolated from a soda lake.</title>
        <authorList>
            <person name="Liu J."/>
            <person name="Zhai Y."/>
            <person name="Zhang H."/>
            <person name="Yang H."/>
            <person name="Qu J."/>
            <person name="Li J."/>
        </authorList>
    </citation>
    <scope>NUCLEOTIDE SEQUENCE</scope>
    <source>
        <strain evidence="13">LH 10-3-1</strain>
    </source>
</reference>
<dbReference type="GO" id="GO:0006784">
    <property type="term" value="P:heme A biosynthetic process"/>
    <property type="evidence" value="ECO:0007669"/>
    <property type="project" value="InterPro"/>
</dbReference>
<keyword evidence="4" id="KW-0479">Metal-binding</keyword>
<feature type="transmembrane region" description="Helical" evidence="12">
    <location>
        <begin position="81"/>
        <end position="101"/>
    </location>
</feature>
<dbReference type="GO" id="GO:0016491">
    <property type="term" value="F:oxidoreductase activity"/>
    <property type="evidence" value="ECO:0007669"/>
    <property type="project" value="UniProtKB-KW"/>
</dbReference>
<evidence type="ECO:0000256" key="9">
    <source>
        <dbReference type="ARBA" id="ARBA00023136"/>
    </source>
</evidence>
<proteinExistence type="predicted"/>
<name>A0AB38YGF6_9GAMM</name>
<evidence type="ECO:0000256" key="4">
    <source>
        <dbReference type="ARBA" id="ARBA00022723"/>
    </source>
</evidence>
<keyword evidence="9 12" id="KW-0472">Membrane</keyword>